<dbReference type="AlphaFoldDB" id="A0A2T7P6C3"/>
<evidence type="ECO:0000256" key="1">
    <source>
        <dbReference type="SAM" id="MobiDB-lite"/>
    </source>
</evidence>
<reference evidence="2 3" key="1">
    <citation type="submission" date="2018-04" db="EMBL/GenBank/DDBJ databases">
        <title>The genome of golden apple snail Pomacea canaliculata provides insight into stress tolerance and invasive adaptation.</title>
        <authorList>
            <person name="Liu C."/>
            <person name="Liu B."/>
            <person name="Ren Y."/>
            <person name="Zhang Y."/>
            <person name="Wang H."/>
            <person name="Li S."/>
            <person name="Jiang F."/>
            <person name="Yin L."/>
            <person name="Zhang G."/>
            <person name="Qian W."/>
            <person name="Fan W."/>
        </authorList>
    </citation>
    <scope>NUCLEOTIDE SEQUENCE [LARGE SCALE GENOMIC DNA]</scope>
    <source>
        <strain evidence="2">SZHN2017</strain>
        <tissue evidence="2">Muscle</tissue>
    </source>
</reference>
<sequence>MTPSAQAAAQAEVPHQGRRQTAADQVPHTHDDNCKWAVARHDHQPRLARKDGEVVTRSDLVQVTGPQIFLCSSANYLMETEQKFNFAV</sequence>
<evidence type="ECO:0000313" key="3">
    <source>
        <dbReference type="Proteomes" id="UP000245119"/>
    </source>
</evidence>
<comment type="caution">
    <text evidence="2">The sequence shown here is derived from an EMBL/GenBank/DDBJ whole genome shotgun (WGS) entry which is preliminary data.</text>
</comment>
<accession>A0A2T7P6C3</accession>
<dbReference type="Proteomes" id="UP000245119">
    <property type="component" value="Linkage Group LG6"/>
</dbReference>
<feature type="region of interest" description="Disordered" evidence="1">
    <location>
        <begin position="1"/>
        <end position="29"/>
    </location>
</feature>
<name>A0A2T7P6C3_POMCA</name>
<evidence type="ECO:0000313" key="2">
    <source>
        <dbReference type="EMBL" id="PVD28936.1"/>
    </source>
</evidence>
<organism evidence="2 3">
    <name type="scientific">Pomacea canaliculata</name>
    <name type="common">Golden apple snail</name>
    <dbReference type="NCBI Taxonomy" id="400727"/>
    <lineage>
        <taxon>Eukaryota</taxon>
        <taxon>Metazoa</taxon>
        <taxon>Spiralia</taxon>
        <taxon>Lophotrochozoa</taxon>
        <taxon>Mollusca</taxon>
        <taxon>Gastropoda</taxon>
        <taxon>Caenogastropoda</taxon>
        <taxon>Architaenioglossa</taxon>
        <taxon>Ampullarioidea</taxon>
        <taxon>Ampullariidae</taxon>
        <taxon>Pomacea</taxon>
    </lineage>
</organism>
<gene>
    <name evidence="2" type="ORF">C0Q70_11531</name>
</gene>
<keyword evidence="3" id="KW-1185">Reference proteome</keyword>
<proteinExistence type="predicted"/>
<dbReference type="EMBL" id="PZQS01000006">
    <property type="protein sequence ID" value="PVD28936.1"/>
    <property type="molecule type" value="Genomic_DNA"/>
</dbReference>
<protein>
    <submittedName>
        <fullName evidence="2">Uncharacterized protein</fullName>
    </submittedName>
</protein>